<name>A8P3N6_COPC7</name>
<dbReference type="RefSeq" id="XP_001838582.1">
    <property type="nucleotide sequence ID" value="XM_001838530.2"/>
</dbReference>
<dbReference type="SFLD" id="SFLDS00019">
    <property type="entry name" value="Glutathione_Transferase_(cytos"/>
    <property type="match status" value="1"/>
</dbReference>
<sequence length="215" mass="24100">MVLKLFGHPDSTCTKRAAVVLHEKNIPFEFHQIDFSKQEHKSPGFLEKQPFGQVPYLDDDGFIVYESRAIARYLAEKYADKGPALIPVDIKKKGLFEQAASVEVSNFDAFAAPAVWEKVFKPFYGLTTDEEALKKHLTSLEAKLDVYDKILGKQKYLAGDEVTLADLFHLSYGALLPAVGSNAIQDRPNVARWFNDISERPAWKAIKDGIKPISA</sequence>
<feature type="domain" description="GST C-terminal" evidence="6">
    <location>
        <begin position="89"/>
        <end position="215"/>
    </location>
</feature>
<evidence type="ECO:0000256" key="3">
    <source>
        <dbReference type="ARBA" id="ARBA00022679"/>
    </source>
</evidence>
<evidence type="ECO:0000256" key="4">
    <source>
        <dbReference type="ARBA" id="ARBA00047960"/>
    </source>
</evidence>
<dbReference type="PROSITE" id="PS50405">
    <property type="entry name" value="GST_CTER"/>
    <property type="match status" value="1"/>
</dbReference>
<evidence type="ECO:0000313" key="7">
    <source>
        <dbReference type="EMBL" id="EAU83236.1"/>
    </source>
</evidence>
<dbReference type="SFLD" id="SFLDG00358">
    <property type="entry name" value="Main_(cytGST)"/>
    <property type="match status" value="1"/>
</dbReference>
<dbReference type="AlphaFoldDB" id="A8P3N6"/>
<dbReference type="SUPFAM" id="SSF52833">
    <property type="entry name" value="Thioredoxin-like"/>
    <property type="match status" value="1"/>
</dbReference>
<comment type="similarity">
    <text evidence="1">Belongs to the GST superfamily. Phi family.</text>
</comment>
<dbReference type="SMR" id="A8P3N6"/>
<evidence type="ECO:0000259" key="5">
    <source>
        <dbReference type="PROSITE" id="PS50404"/>
    </source>
</evidence>
<accession>A8P3N6</accession>
<dbReference type="PANTHER" id="PTHR43900">
    <property type="entry name" value="GLUTATHIONE S-TRANSFERASE RHO"/>
    <property type="match status" value="1"/>
</dbReference>
<dbReference type="GO" id="GO:0004364">
    <property type="term" value="F:glutathione transferase activity"/>
    <property type="evidence" value="ECO:0007669"/>
    <property type="project" value="UniProtKB-EC"/>
</dbReference>
<comment type="caution">
    <text evidence="7">The sequence shown here is derived from an EMBL/GenBank/DDBJ whole genome shotgun (WGS) entry which is preliminary data.</text>
</comment>
<evidence type="ECO:0000259" key="6">
    <source>
        <dbReference type="PROSITE" id="PS50405"/>
    </source>
</evidence>
<evidence type="ECO:0000256" key="2">
    <source>
        <dbReference type="ARBA" id="ARBA00012452"/>
    </source>
</evidence>
<dbReference type="InterPro" id="IPR034347">
    <property type="entry name" value="GST_Phi_C"/>
</dbReference>
<dbReference type="GO" id="GO:0043295">
    <property type="term" value="F:glutathione binding"/>
    <property type="evidence" value="ECO:0007669"/>
    <property type="project" value="TreeGrafter"/>
</dbReference>
<dbReference type="Proteomes" id="UP000001861">
    <property type="component" value="Unassembled WGS sequence"/>
</dbReference>
<dbReference type="InterPro" id="IPR004045">
    <property type="entry name" value="Glutathione_S-Trfase_N"/>
</dbReference>
<proteinExistence type="inferred from homology"/>
<dbReference type="SUPFAM" id="SSF47616">
    <property type="entry name" value="GST C-terminal domain-like"/>
    <property type="match status" value="1"/>
</dbReference>
<dbReference type="Gene3D" id="3.40.30.10">
    <property type="entry name" value="Glutaredoxin"/>
    <property type="match status" value="1"/>
</dbReference>
<dbReference type="InterPro" id="IPR040079">
    <property type="entry name" value="Glutathione_S-Trfase"/>
</dbReference>
<dbReference type="Pfam" id="PF00043">
    <property type="entry name" value="GST_C"/>
    <property type="match status" value="1"/>
</dbReference>
<dbReference type="FunFam" id="1.20.1050.10:FF:000004">
    <property type="entry name" value="Glutathione S-transferase F2"/>
    <property type="match status" value="1"/>
</dbReference>
<dbReference type="InterPro" id="IPR036282">
    <property type="entry name" value="Glutathione-S-Trfase_C_sf"/>
</dbReference>
<dbReference type="OMA" id="AKGAHKQ"/>
<organism evidence="7 8">
    <name type="scientific">Coprinopsis cinerea (strain Okayama-7 / 130 / ATCC MYA-4618 / FGSC 9003)</name>
    <name type="common">Inky cap fungus</name>
    <name type="synonym">Hormographiella aspergillata</name>
    <dbReference type="NCBI Taxonomy" id="240176"/>
    <lineage>
        <taxon>Eukaryota</taxon>
        <taxon>Fungi</taxon>
        <taxon>Dikarya</taxon>
        <taxon>Basidiomycota</taxon>
        <taxon>Agaricomycotina</taxon>
        <taxon>Agaricomycetes</taxon>
        <taxon>Agaricomycetidae</taxon>
        <taxon>Agaricales</taxon>
        <taxon>Agaricineae</taxon>
        <taxon>Psathyrellaceae</taxon>
        <taxon>Coprinopsis</taxon>
    </lineage>
</organism>
<dbReference type="SFLD" id="SFLDG01154">
    <property type="entry name" value="Main.5:_Phi-like"/>
    <property type="match status" value="1"/>
</dbReference>
<evidence type="ECO:0000313" key="8">
    <source>
        <dbReference type="Proteomes" id="UP000001861"/>
    </source>
</evidence>
<dbReference type="FunFam" id="3.40.30.10:FF:000016">
    <property type="entry name" value="Glutathione S-transferase F2"/>
    <property type="match status" value="1"/>
</dbReference>
<feature type="domain" description="GST N-terminal" evidence="5">
    <location>
        <begin position="1"/>
        <end position="82"/>
    </location>
</feature>
<comment type="catalytic activity">
    <reaction evidence="4">
        <text>RX + glutathione = an S-substituted glutathione + a halide anion + H(+)</text>
        <dbReference type="Rhea" id="RHEA:16437"/>
        <dbReference type="ChEBI" id="CHEBI:15378"/>
        <dbReference type="ChEBI" id="CHEBI:16042"/>
        <dbReference type="ChEBI" id="CHEBI:17792"/>
        <dbReference type="ChEBI" id="CHEBI:57925"/>
        <dbReference type="ChEBI" id="CHEBI:90779"/>
        <dbReference type="EC" id="2.5.1.18"/>
    </reaction>
</comment>
<gene>
    <name evidence="7" type="ORF">CC1G_12718</name>
</gene>
<dbReference type="GO" id="GO:0005737">
    <property type="term" value="C:cytoplasm"/>
    <property type="evidence" value="ECO:0007669"/>
    <property type="project" value="TreeGrafter"/>
</dbReference>
<dbReference type="OrthoDB" id="249703at2759"/>
<dbReference type="KEGG" id="cci:CC1G_12718"/>
<dbReference type="VEuPathDB" id="FungiDB:CC1G_12718"/>
<dbReference type="Pfam" id="PF02798">
    <property type="entry name" value="GST_N"/>
    <property type="match status" value="1"/>
</dbReference>
<dbReference type="CDD" id="cd03187">
    <property type="entry name" value="GST_C_Phi"/>
    <property type="match status" value="1"/>
</dbReference>
<dbReference type="PROSITE" id="PS50404">
    <property type="entry name" value="GST_NTER"/>
    <property type="match status" value="1"/>
</dbReference>
<reference evidence="7 8" key="1">
    <citation type="journal article" date="2010" name="Proc. Natl. Acad. Sci. U.S.A.">
        <title>Insights into evolution of multicellular fungi from the assembled chromosomes of the mushroom Coprinopsis cinerea (Coprinus cinereus).</title>
        <authorList>
            <person name="Stajich J.E."/>
            <person name="Wilke S.K."/>
            <person name="Ahren D."/>
            <person name="Au C.H."/>
            <person name="Birren B.W."/>
            <person name="Borodovsky M."/>
            <person name="Burns C."/>
            <person name="Canback B."/>
            <person name="Casselton L.A."/>
            <person name="Cheng C.K."/>
            <person name="Deng J."/>
            <person name="Dietrich F.S."/>
            <person name="Fargo D.C."/>
            <person name="Farman M.L."/>
            <person name="Gathman A.C."/>
            <person name="Goldberg J."/>
            <person name="Guigo R."/>
            <person name="Hoegger P.J."/>
            <person name="Hooker J.B."/>
            <person name="Huggins A."/>
            <person name="James T.Y."/>
            <person name="Kamada T."/>
            <person name="Kilaru S."/>
            <person name="Kodira C."/>
            <person name="Kues U."/>
            <person name="Kupfer D."/>
            <person name="Kwan H.S."/>
            <person name="Lomsadze A."/>
            <person name="Li W."/>
            <person name="Lilly W.W."/>
            <person name="Ma L.J."/>
            <person name="Mackey A.J."/>
            <person name="Manning G."/>
            <person name="Martin F."/>
            <person name="Muraguchi H."/>
            <person name="Natvig D.O."/>
            <person name="Palmerini H."/>
            <person name="Ramesh M.A."/>
            <person name="Rehmeyer C.J."/>
            <person name="Roe B.A."/>
            <person name="Shenoy N."/>
            <person name="Stanke M."/>
            <person name="Ter-Hovhannisyan V."/>
            <person name="Tunlid A."/>
            <person name="Velagapudi R."/>
            <person name="Vision T.J."/>
            <person name="Zeng Q."/>
            <person name="Zolan M.E."/>
            <person name="Pukkila P.J."/>
        </authorList>
    </citation>
    <scope>NUCLEOTIDE SEQUENCE [LARGE SCALE GENOMIC DNA]</scope>
    <source>
        <strain evidence="8">Okayama-7 / 130 / ATCC MYA-4618 / FGSC 9003</strain>
    </source>
</reference>
<dbReference type="GO" id="GO:0009636">
    <property type="term" value="P:response to toxic substance"/>
    <property type="evidence" value="ECO:0007669"/>
    <property type="project" value="UniProtKB-ARBA"/>
</dbReference>
<dbReference type="eggNOG" id="KOG0867">
    <property type="taxonomic scope" value="Eukaryota"/>
</dbReference>
<keyword evidence="8" id="KW-1185">Reference proteome</keyword>
<dbReference type="InterPro" id="IPR010987">
    <property type="entry name" value="Glutathione-S-Trfase_C-like"/>
</dbReference>
<dbReference type="InParanoid" id="A8P3N6"/>
<dbReference type="GO" id="GO:0006749">
    <property type="term" value="P:glutathione metabolic process"/>
    <property type="evidence" value="ECO:0007669"/>
    <property type="project" value="TreeGrafter"/>
</dbReference>
<dbReference type="Gene3D" id="1.20.1050.10">
    <property type="match status" value="1"/>
</dbReference>
<dbReference type="InterPro" id="IPR004046">
    <property type="entry name" value="GST_C"/>
</dbReference>
<protein>
    <recommendedName>
        <fullName evidence="2">glutathione transferase</fullName>
        <ecNumber evidence="2">2.5.1.18</ecNumber>
    </recommendedName>
</protein>
<keyword evidence="3" id="KW-0808">Transferase</keyword>
<dbReference type="InterPro" id="IPR036249">
    <property type="entry name" value="Thioredoxin-like_sf"/>
</dbReference>
<dbReference type="STRING" id="240176.A8P3N6"/>
<dbReference type="CDD" id="cd03053">
    <property type="entry name" value="GST_N_Phi"/>
    <property type="match status" value="1"/>
</dbReference>
<evidence type="ECO:0000256" key="1">
    <source>
        <dbReference type="ARBA" id="ARBA00010128"/>
    </source>
</evidence>
<dbReference type="GeneID" id="6015173"/>
<dbReference type="PANTHER" id="PTHR43900:SF3">
    <property type="entry name" value="GLUTATHIONE S-TRANSFERASE RHO"/>
    <property type="match status" value="1"/>
</dbReference>
<dbReference type="EC" id="2.5.1.18" evidence="2"/>
<dbReference type="EMBL" id="AACS02000004">
    <property type="protein sequence ID" value="EAU83236.1"/>
    <property type="molecule type" value="Genomic_DNA"/>
</dbReference>